<evidence type="ECO:0000256" key="16">
    <source>
        <dbReference type="PIRSR" id="PIRSR602401-1"/>
    </source>
</evidence>
<dbReference type="InterPro" id="IPR001128">
    <property type="entry name" value="Cyt_P450"/>
</dbReference>
<dbReference type="InterPro" id="IPR017972">
    <property type="entry name" value="Cyt_P450_CS"/>
</dbReference>
<dbReference type="Pfam" id="PF00067">
    <property type="entry name" value="p450"/>
    <property type="match status" value="1"/>
</dbReference>
<evidence type="ECO:0000256" key="5">
    <source>
        <dbReference type="ARBA" id="ARBA00010617"/>
    </source>
</evidence>
<evidence type="ECO:0000256" key="10">
    <source>
        <dbReference type="ARBA" id="ARBA00022848"/>
    </source>
</evidence>
<dbReference type="InterPro" id="IPR036396">
    <property type="entry name" value="Cyt_P450_sf"/>
</dbReference>
<comment type="subcellular location">
    <subcellularLocation>
        <location evidence="4">Endoplasmic reticulum membrane</location>
        <topology evidence="4">Peripheral membrane protein</topology>
    </subcellularLocation>
    <subcellularLocation>
        <location evidence="3">Microsome membrane</location>
        <topology evidence="3">Peripheral membrane protein</topology>
    </subcellularLocation>
</comment>
<dbReference type="GO" id="GO:0005789">
    <property type="term" value="C:endoplasmic reticulum membrane"/>
    <property type="evidence" value="ECO:0007669"/>
    <property type="project" value="UniProtKB-SubCell"/>
</dbReference>
<comment type="catalytic activity">
    <reaction evidence="15">
        <text>an organic molecule + reduced [NADPH--hemoprotein reductase] + O2 = an alcohol + oxidized [NADPH--hemoprotein reductase] + H2O + H(+)</text>
        <dbReference type="Rhea" id="RHEA:17149"/>
        <dbReference type="Rhea" id="RHEA-COMP:11964"/>
        <dbReference type="Rhea" id="RHEA-COMP:11965"/>
        <dbReference type="ChEBI" id="CHEBI:15377"/>
        <dbReference type="ChEBI" id="CHEBI:15378"/>
        <dbReference type="ChEBI" id="CHEBI:15379"/>
        <dbReference type="ChEBI" id="CHEBI:30879"/>
        <dbReference type="ChEBI" id="CHEBI:57618"/>
        <dbReference type="ChEBI" id="CHEBI:58210"/>
        <dbReference type="ChEBI" id="CHEBI:142491"/>
        <dbReference type="EC" id="1.14.14.1"/>
    </reaction>
</comment>
<dbReference type="AlphaFoldDB" id="A0A8B8HIZ0"/>
<dbReference type="GeneID" id="113392540"/>
<evidence type="ECO:0000313" key="19">
    <source>
        <dbReference type="RefSeq" id="XP_026484814.1"/>
    </source>
</evidence>
<keyword evidence="10" id="KW-0492">Microsome</keyword>
<dbReference type="OMA" id="NRICVGM"/>
<protein>
    <recommendedName>
        <fullName evidence="6">unspecific monooxygenase</fullName>
        <ecNumber evidence="6">1.14.14.1</ecNumber>
    </recommendedName>
</protein>
<evidence type="ECO:0000256" key="13">
    <source>
        <dbReference type="ARBA" id="ARBA00023033"/>
    </source>
</evidence>
<comment type="function">
    <text evidence="2">May be involved in the metabolism of insect hormones and in the breakdown of synthetic insecticides.</text>
</comment>
<evidence type="ECO:0000256" key="1">
    <source>
        <dbReference type="ARBA" id="ARBA00001971"/>
    </source>
</evidence>
<comment type="similarity">
    <text evidence="5 17">Belongs to the cytochrome P450 family.</text>
</comment>
<keyword evidence="13 17" id="KW-0503">Monooxygenase</keyword>
<evidence type="ECO:0000256" key="4">
    <source>
        <dbReference type="ARBA" id="ARBA00004406"/>
    </source>
</evidence>
<organism evidence="18 19">
    <name type="scientific">Vanessa tameamea</name>
    <name type="common">Kamehameha butterfly</name>
    <dbReference type="NCBI Taxonomy" id="334116"/>
    <lineage>
        <taxon>Eukaryota</taxon>
        <taxon>Metazoa</taxon>
        <taxon>Ecdysozoa</taxon>
        <taxon>Arthropoda</taxon>
        <taxon>Hexapoda</taxon>
        <taxon>Insecta</taxon>
        <taxon>Pterygota</taxon>
        <taxon>Neoptera</taxon>
        <taxon>Endopterygota</taxon>
        <taxon>Lepidoptera</taxon>
        <taxon>Glossata</taxon>
        <taxon>Ditrysia</taxon>
        <taxon>Papilionoidea</taxon>
        <taxon>Nymphalidae</taxon>
        <taxon>Nymphalinae</taxon>
        <taxon>Vanessa</taxon>
    </lineage>
</organism>
<dbReference type="PRINTS" id="PR00385">
    <property type="entry name" value="P450"/>
</dbReference>
<proteinExistence type="inferred from homology"/>
<dbReference type="EC" id="1.14.14.1" evidence="6"/>
<evidence type="ECO:0000256" key="17">
    <source>
        <dbReference type="RuleBase" id="RU000461"/>
    </source>
</evidence>
<dbReference type="GO" id="GO:0020037">
    <property type="term" value="F:heme binding"/>
    <property type="evidence" value="ECO:0007669"/>
    <property type="project" value="InterPro"/>
</dbReference>
<dbReference type="PROSITE" id="PS00086">
    <property type="entry name" value="CYTOCHROME_P450"/>
    <property type="match status" value="1"/>
</dbReference>
<dbReference type="SUPFAM" id="SSF48264">
    <property type="entry name" value="Cytochrome P450"/>
    <property type="match status" value="1"/>
</dbReference>
<dbReference type="Proteomes" id="UP001652626">
    <property type="component" value="Chromosome 5"/>
</dbReference>
<evidence type="ECO:0000256" key="8">
    <source>
        <dbReference type="ARBA" id="ARBA00022723"/>
    </source>
</evidence>
<evidence type="ECO:0000256" key="11">
    <source>
        <dbReference type="ARBA" id="ARBA00023002"/>
    </source>
</evidence>
<reference evidence="19" key="1">
    <citation type="submission" date="2025-08" db="UniProtKB">
        <authorList>
            <consortium name="RefSeq"/>
        </authorList>
    </citation>
    <scope>IDENTIFICATION</scope>
    <source>
        <tissue evidence="19">Whole body</tissue>
    </source>
</reference>
<name>A0A8B8HIZ0_VANTA</name>
<dbReference type="InterPro" id="IPR050476">
    <property type="entry name" value="Insect_CytP450_Detox"/>
</dbReference>
<dbReference type="InterPro" id="IPR002401">
    <property type="entry name" value="Cyt_P450_E_grp-I"/>
</dbReference>
<dbReference type="OrthoDB" id="2789670at2759"/>
<keyword evidence="9" id="KW-0256">Endoplasmic reticulum</keyword>
<evidence type="ECO:0000256" key="15">
    <source>
        <dbReference type="ARBA" id="ARBA00047827"/>
    </source>
</evidence>
<evidence type="ECO:0000256" key="2">
    <source>
        <dbReference type="ARBA" id="ARBA00003690"/>
    </source>
</evidence>
<gene>
    <name evidence="19" type="primary">LOC113392540</name>
</gene>
<evidence type="ECO:0000256" key="9">
    <source>
        <dbReference type="ARBA" id="ARBA00022824"/>
    </source>
</evidence>
<dbReference type="Gene3D" id="1.10.630.10">
    <property type="entry name" value="Cytochrome P450"/>
    <property type="match status" value="1"/>
</dbReference>
<accession>A0A8B8HIZ0</accession>
<evidence type="ECO:0000256" key="6">
    <source>
        <dbReference type="ARBA" id="ARBA00012109"/>
    </source>
</evidence>
<dbReference type="GO" id="GO:0005506">
    <property type="term" value="F:iron ion binding"/>
    <property type="evidence" value="ECO:0007669"/>
    <property type="project" value="InterPro"/>
</dbReference>
<evidence type="ECO:0000256" key="14">
    <source>
        <dbReference type="ARBA" id="ARBA00023136"/>
    </source>
</evidence>
<dbReference type="PRINTS" id="PR00463">
    <property type="entry name" value="EP450I"/>
</dbReference>
<dbReference type="GO" id="GO:0016712">
    <property type="term" value="F:oxidoreductase activity, acting on paired donors, with incorporation or reduction of molecular oxygen, reduced flavin or flavoprotein as one donor, and incorporation of one atom of oxygen"/>
    <property type="evidence" value="ECO:0007669"/>
    <property type="project" value="UniProtKB-EC"/>
</dbReference>
<dbReference type="PANTHER" id="PTHR24292:SF84">
    <property type="entry name" value="CYTOCHROME P450 28A5-RELATED"/>
    <property type="match status" value="1"/>
</dbReference>
<evidence type="ECO:0000256" key="12">
    <source>
        <dbReference type="ARBA" id="ARBA00023004"/>
    </source>
</evidence>
<feature type="binding site" description="axial binding residue" evidence="16">
    <location>
        <position position="443"/>
    </location>
    <ligand>
        <name>heme</name>
        <dbReference type="ChEBI" id="CHEBI:30413"/>
    </ligand>
    <ligandPart>
        <name>Fe</name>
        <dbReference type="ChEBI" id="CHEBI:18248"/>
    </ligandPart>
</feature>
<evidence type="ECO:0000256" key="3">
    <source>
        <dbReference type="ARBA" id="ARBA00004174"/>
    </source>
</evidence>
<keyword evidence="8 16" id="KW-0479">Metal-binding</keyword>
<dbReference type="PANTHER" id="PTHR24292">
    <property type="entry name" value="CYTOCHROME P450"/>
    <property type="match status" value="1"/>
</dbReference>
<evidence type="ECO:0000313" key="18">
    <source>
        <dbReference type="Proteomes" id="UP001652626"/>
    </source>
</evidence>
<keyword evidence="7 16" id="KW-0349">Heme</keyword>
<keyword evidence="18" id="KW-1185">Reference proteome</keyword>
<keyword evidence="14" id="KW-0472">Membrane</keyword>
<dbReference type="RefSeq" id="XP_026484814.1">
    <property type="nucleotide sequence ID" value="XM_026629029.2"/>
</dbReference>
<evidence type="ECO:0000256" key="7">
    <source>
        <dbReference type="ARBA" id="ARBA00022617"/>
    </source>
</evidence>
<sequence length="497" mass="57161">MFLLIILSVTIIIFSFIYWNGESNERYWKKRGVKFYTKNKVLGVFWDFLTKDGPLFQIWHDIYKQYPNEPAVGVGSFLTPALYVRDPVNVQHVLATNFNAFSHRGFDPNKEDILANNILFLNGKKWQLVRQSLTPLFTSTKLKSMYYIMEKSAQDYISYLKDNPNSMKGDTFNNLSTFCSAAIGGAVFGVTTESIFKSPFLAVAQKALEPTFIRNIKFTISNLSSNMFKILNIKLFKEFEHFFISAIKQVVRQRERENVKKHDFADMCVSIQSKGTLKDPATGFKLEPTDELLAAQAFFFFIAGVEPTAFTMFATLVELGRNPEIQKRLHEEIDEAFETSDSKLTFDGIVNMTYLDMVMSEAMRIHPPIGFLSRLCTEDTVLPVGNIKIDKGTRIFTPIYELHHDSKYHPDPEVFNPERFSRENLKNMLDITFQPFGKGNRICVGMRYAQLQAKTGLVYLLRNFTVNTKIFKGGLKYTKDQVQLRLTNVDVEFVPRT</sequence>
<keyword evidence="11 17" id="KW-0560">Oxidoreductase</keyword>
<dbReference type="FunFam" id="1.10.630.10:FF:000182">
    <property type="entry name" value="Cytochrome P450 3A4"/>
    <property type="match status" value="1"/>
</dbReference>
<dbReference type="CDD" id="cd11056">
    <property type="entry name" value="CYP6-like"/>
    <property type="match status" value="1"/>
</dbReference>
<comment type="cofactor">
    <cofactor evidence="1 16">
        <name>heme</name>
        <dbReference type="ChEBI" id="CHEBI:30413"/>
    </cofactor>
</comment>
<keyword evidence="12 16" id="KW-0408">Iron</keyword>